<dbReference type="Proteomes" id="UP001151760">
    <property type="component" value="Unassembled WGS sequence"/>
</dbReference>
<sequence length="71" mass="8044">MILYLVQCESLCRILMFPPLTGCDDEDEVEPINNEMASYLASEPSGIGYGTNSLLEQWRKTYGNADFDYDP</sequence>
<keyword evidence="2" id="KW-1185">Reference proteome</keyword>
<name>A0ABQ5EGA8_9ASTR</name>
<proteinExistence type="predicted"/>
<dbReference type="EMBL" id="BQNB010016270">
    <property type="protein sequence ID" value="GJT49838.1"/>
    <property type="molecule type" value="Genomic_DNA"/>
</dbReference>
<protein>
    <submittedName>
        <fullName evidence="1">Uncharacterized protein</fullName>
    </submittedName>
</protein>
<evidence type="ECO:0000313" key="1">
    <source>
        <dbReference type="EMBL" id="GJT49838.1"/>
    </source>
</evidence>
<organism evidence="1 2">
    <name type="scientific">Tanacetum coccineum</name>
    <dbReference type="NCBI Taxonomy" id="301880"/>
    <lineage>
        <taxon>Eukaryota</taxon>
        <taxon>Viridiplantae</taxon>
        <taxon>Streptophyta</taxon>
        <taxon>Embryophyta</taxon>
        <taxon>Tracheophyta</taxon>
        <taxon>Spermatophyta</taxon>
        <taxon>Magnoliopsida</taxon>
        <taxon>eudicotyledons</taxon>
        <taxon>Gunneridae</taxon>
        <taxon>Pentapetalae</taxon>
        <taxon>asterids</taxon>
        <taxon>campanulids</taxon>
        <taxon>Asterales</taxon>
        <taxon>Asteraceae</taxon>
        <taxon>Asteroideae</taxon>
        <taxon>Anthemideae</taxon>
        <taxon>Anthemidinae</taxon>
        <taxon>Tanacetum</taxon>
    </lineage>
</organism>
<evidence type="ECO:0000313" key="2">
    <source>
        <dbReference type="Proteomes" id="UP001151760"/>
    </source>
</evidence>
<accession>A0ABQ5EGA8</accession>
<reference evidence="1" key="1">
    <citation type="journal article" date="2022" name="Int. J. Mol. Sci.">
        <title>Draft Genome of Tanacetum Coccineum: Genomic Comparison of Closely Related Tanacetum-Family Plants.</title>
        <authorList>
            <person name="Yamashiro T."/>
            <person name="Shiraishi A."/>
            <person name="Nakayama K."/>
            <person name="Satake H."/>
        </authorList>
    </citation>
    <scope>NUCLEOTIDE SEQUENCE</scope>
</reference>
<comment type="caution">
    <text evidence="1">The sequence shown here is derived from an EMBL/GenBank/DDBJ whole genome shotgun (WGS) entry which is preliminary data.</text>
</comment>
<gene>
    <name evidence="1" type="ORF">Tco_0975995</name>
</gene>
<reference evidence="1" key="2">
    <citation type="submission" date="2022-01" db="EMBL/GenBank/DDBJ databases">
        <authorList>
            <person name="Yamashiro T."/>
            <person name="Shiraishi A."/>
            <person name="Satake H."/>
            <person name="Nakayama K."/>
        </authorList>
    </citation>
    <scope>NUCLEOTIDE SEQUENCE</scope>
</reference>